<keyword evidence="2" id="KW-1185">Reference proteome</keyword>
<reference evidence="1" key="1">
    <citation type="journal article" date="2020" name="G3 (Bethesda)">
        <title>High-Quality Assemblies for Three Invasive Social Wasps from the &lt;i&gt;Vespula&lt;/i&gt; Genus.</title>
        <authorList>
            <person name="Harrop T.W.R."/>
            <person name="Guhlin J."/>
            <person name="McLaughlin G.M."/>
            <person name="Permina E."/>
            <person name="Stockwell P."/>
            <person name="Gilligan J."/>
            <person name="Le Lec M.F."/>
            <person name="Gruber M.A.M."/>
            <person name="Quinn O."/>
            <person name="Lovegrove M."/>
            <person name="Duncan E.J."/>
            <person name="Remnant E.J."/>
            <person name="Van Eeckhoven J."/>
            <person name="Graham B."/>
            <person name="Knapp R.A."/>
            <person name="Langford K.W."/>
            <person name="Kronenberg Z."/>
            <person name="Press M.O."/>
            <person name="Eacker S.M."/>
            <person name="Wilson-Rankin E.E."/>
            <person name="Purcell J."/>
            <person name="Lester P.J."/>
            <person name="Dearden P.K."/>
        </authorList>
    </citation>
    <scope>NUCLEOTIDE SEQUENCE</scope>
    <source>
        <strain evidence="1">Volc-1</strain>
    </source>
</reference>
<accession>A0A834NQI1</accession>
<organism evidence="1 2">
    <name type="scientific">Vespula pensylvanica</name>
    <name type="common">Western yellow jacket</name>
    <name type="synonym">Wasp</name>
    <dbReference type="NCBI Taxonomy" id="30213"/>
    <lineage>
        <taxon>Eukaryota</taxon>
        <taxon>Metazoa</taxon>
        <taxon>Ecdysozoa</taxon>
        <taxon>Arthropoda</taxon>
        <taxon>Hexapoda</taxon>
        <taxon>Insecta</taxon>
        <taxon>Pterygota</taxon>
        <taxon>Neoptera</taxon>
        <taxon>Endopterygota</taxon>
        <taxon>Hymenoptera</taxon>
        <taxon>Apocrita</taxon>
        <taxon>Aculeata</taxon>
        <taxon>Vespoidea</taxon>
        <taxon>Vespidae</taxon>
        <taxon>Vespinae</taxon>
        <taxon>Vespula</taxon>
    </lineage>
</organism>
<dbReference type="AlphaFoldDB" id="A0A834NQI1"/>
<proteinExistence type="predicted"/>
<protein>
    <submittedName>
        <fullName evidence="1">Uncharacterized protein</fullName>
    </submittedName>
</protein>
<dbReference type="Proteomes" id="UP000600918">
    <property type="component" value="Unassembled WGS sequence"/>
</dbReference>
<name>A0A834NQI1_VESPE</name>
<dbReference type="EMBL" id="JACSDY010000011">
    <property type="protein sequence ID" value="KAF7415667.1"/>
    <property type="molecule type" value="Genomic_DNA"/>
</dbReference>
<evidence type="ECO:0000313" key="2">
    <source>
        <dbReference type="Proteomes" id="UP000600918"/>
    </source>
</evidence>
<sequence length="147" mass="16628">MTSKKEFRQVHIAVLAVCILRKIKLWSGDTGLPEMTTMTNVRPILIVNCSVWLRISTKLNCGVGILGFLRRQQSRAFDRLWSNINDSVLLRISTSMHRSSPSTRSPQVIEKNRRLLDHAGLANFRVESPLARGSPDAATSTWWDLGR</sequence>
<gene>
    <name evidence="1" type="ORF">H0235_012259</name>
</gene>
<comment type="caution">
    <text evidence="1">The sequence shown here is derived from an EMBL/GenBank/DDBJ whole genome shotgun (WGS) entry which is preliminary data.</text>
</comment>
<evidence type="ECO:0000313" key="1">
    <source>
        <dbReference type="EMBL" id="KAF7415667.1"/>
    </source>
</evidence>